<accession>A7VUK4</accession>
<evidence type="ECO:0000313" key="1">
    <source>
        <dbReference type="EMBL" id="EDO60654.1"/>
    </source>
</evidence>
<dbReference type="Proteomes" id="UP000220611">
    <property type="component" value="Unassembled WGS sequence"/>
</dbReference>
<dbReference type="eggNOG" id="ENOG50334DG">
    <property type="taxonomic scope" value="Bacteria"/>
</dbReference>
<organism evidence="1 3">
    <name type="scientific">[Clostridium] leptum DSM 753</name>
    <dbReference type="NCBI Taxonomy" id="428125"/>
    <lineage>
        <taxon>Bacteria</taxon>
        <taxon>Bacillati</taxon>
        <taxon>Bacillota</taxon>
        <taxon>Clostridia</taxon>
        <taxon>Eubacteriales</taxon>
        <taxon>Oscillospiraceae</taxon>
        <taxon>Oscillospiraceae incertae sedis</taxon>
    </lineage>
</organism>
<dbReference type="EMBL" id="NOXF01000004">
    <property type="protein sequence ID" value="PEQ24742.1"/>
    <property type="molecule type" value="Genomic_DNA"/>
</dbReference>
<dbReference type="AlphaFoldDB" id="A7VUK4"/>
<dbReference type="EMBL" id="ABCB02000019">
    <property type="protein sequence ID" value="EDO60654.1"/>
    <property type="molecule type" value="Genomic_DNA"/>
</dbReference>
<proteinExistence type="predicted"/>
<evidence type="ECO:0000313" key="2">
    <source>
        <dbReference type="EMBL" id="PEQ24742.1"/>
    </source>
</evidence>
<dbReference type="Proteomes" id="UP000003490">
    <property type="component" value="Unassembled WGS sequence"/>
</dbReference>
<comment type="caution">
    <text evidence="1">The sequence shown here is derived from an EMBL/GenBank/DDBJ whole genome shotgun (WGS) entry which is preliminary data.</text>
</comment>
<gene>
    <name evidence="2" type="ORF">CH238_07205</name>
    <name evidence="1" type="ORF">CLOLEP_02251</name>
</gene>
<evidence type="ECO:0000313" key="4">
    <source>
        <dbReference type="Proteomes" id="UP000220611"/>
    </source>
</evidence>
<keyword evidence="4" id="KW-1185">Reference proteome</keyword>
<dbReference type="OrthoDB" id="2054814at2"/>
<sequence>MSRPLFMFRPNLQNEDHRRAWALLQAVPGGQKSAFLVKAILDSARQDALESTLRRILREELQAVPSQPVQQPEEAIPPEMLGFLNTLMDDE</sequence>
<reference evidence="1 3" key="2">
    <citation type="submission" date="2007-08" db="EMBL/GenBank/DDBJ databases">
        <authorList>
            <person name="Fulton L."/>
            <person name="Clifton S."/>
            <person name="Fulton B."/>
            <person name="Xu J."/>
            <person name="Minx P."/>
            <person name="Pepin K.H."/>
            <person name="Johnson M."/>
            <person name="Thiruvilangam P."/>
            <person name="Bhonagiri V."/>
            <person name="Nash W.E."/>
            <person name="Wang C."/>
            <person name="Mardis E.R."/>
            <person name="Wilson R.K."/>
        </authorList>
    </citation>
    <scope>NUCLEOTIDE SEQUENCE [LARGE SCALE GENOMIC DNA]</scope>
    <source>
        <strain evidence="1 3">DSM 753</strain>
    </source>
</reference>
<protein>
    <submittedName>
        <fullName evidence="2">Plasmid segregation centromere-binding protein ParR</fullName>
    </submittedName>
</protein>
<reference evidence="1 3" key="1">
    <citation type="submission" date="2007-08" db="EMBL/GenBank/DDBJ databases">
        <title>Draft genome sequence of Clostridium leptum (DSM 753).</title>
        <authorList>
            <person name="Sudarsanam P."/>
            <person name="Ley R."/>
            <person name="Guruge J."/>
            <person name="Turnbaugh P.J."/>
            <person name="Mahowald M."/>
            <person name="Liep D."/>
            <person name="Gordon J."/>
        </authorList>
    </citation>
    <scope>NUCLEOTIDE SEQUENCE [LARGE SCALE GENOMIC DNA]</scope>
    <source>
        <strain evidence="1 3">DSM 753</strain>
    </source>
</reference>
<evidence type="ECO:0000313" key="3">
    <source>
        <dbReference type="Proteomes" id="UP000003490"/>
    </source>
</evidence>
<reference evidence="2 4" key="3">
    <citation type="submission" date="2017-07" db="EMBL/GenBank/DDBJ databases">
        <title>Prevalence of linear plasmids in Cutibacterium (Propionibacterium) acnes isolates obtained from prostatic tissue.</title>
        <authorList>
            <person name="Davidsson S."/>
            <person name="Carlsson J."/>
            <person name="Molling P."/>
            <person name="Andren O."/>
            <person name="Andersson S.-O."/>
            <person name="Brzuszkiewicz E."/>
            <person name="Poehlein A."/>
            <person name="Al-Zeer M."/>
            <person name="Brinkmann V."/>
            <person name="Scavenius C."/>
            <person name="Nazipi S."/>
            <person name="Soderquist B."/>
            <person name="Bruggemann H."/>
        </authorList>
    </citation>
    <scope>NUCLEOTIDE SEQUENCE [LARGE SCALE GENOMIC DNA]</scope>
    <source>
        <strain evidence="2 4">DSM 753</strain>
    </source>
</reference>
<name>A7VUK4_9FIRM</name>
<dbReference type="HOGENOM" id="CLU_180634_0_0_9"/>